<dbReference type="EMBL" id="LT598469">
    <property type="protein sequence ID" value="SCV02119.1"/>
    <property type="molecule type" value="Genomic_DNA"/>
</dbReference>
<proteinExistence type="predicted"/>
<protein>
    <submittedName>
        <fullName evidence="5">LAMI_0G16072g1_1</fullName>
    </submittedName>
</protein>
<dbReference type="STRING" id="1230905.A0A1G4KCI6"/>
<reference evidence="5 6" key="1">
    <citation type="submission" date="2016-03" db="EMBL/GenBank/DDBJ databases">
        <authorList>
            <person name="Devillers H."/>
        </authorList>
    </citation>
    <scope>NUCLEOTIDE SEQUENCE [LARGE SCALE GENOMIC DNA]</scope>
    <source>
        <strain evidence="5">CBS 11717</strain>
    </source>
</reference>
<dbReference type="AlphaFoldDB" id="A0A1G4KCI6"/>
<evidence type="ECO:0000256" key="1">
    <source>
        <dbReference type="ARBA" id="ARBA00022700"/>
    </source>
</evidence>
<dbReference type="InterPro" id="IPR016137">
    <property type="entry name" value="RGS"/>
</dbReference>
<accession>A0A1G4KCI6</accession>
<evidence type="ECO:0000259" key="3">
    <source>
        <dbReference type="PROSITE" id="PS50132"/>
    </source>
</evidence>
<dbReference type="OrthoDB" id="196547at2759"/>
<dbReference type="PROSITE" id="PS50132">
    <property type="entry name" value="RGS"/>
    <property type="match status" value="1"/>
</dbReference>
<dbReference type="PROSITE" id="PS50186">
    <property type="entry name" value="DEP"/>
    <property type="match status" value="1"/>
</dbReference>
<dbReference type="SMART" id="SM00049">
    <property type="entry name" value="DEP"/>
    <property type="match status" value="2"/>
</dbReference>
<keyword evidence="1" id="KW-0734">Signal transduction inhibitor</keyword>
<dbReference type="PANTHER" id="PTHR10845">
    <property type="entry name" value="REGULATOR OF G PROTEIN SIGNALING"/>
    <property type="match status" value="1"/>
</dbReference>
<sequence>MIDNNKEVIKEGIGFQKLASTTFKRTSNGLICSDELRKVFSVLLICLNLKERPSPNRMKMFSNLHRHHSFTFYMKEAIDTMASFKLNVNLNITSVTVSYAIHSELATCLLATFMDAKLIHAPGDRTRVTPKDKVLLQPTPKGVAILMKFVRQIGLKELPPILTSPLNSMELFSFERSAMTDAIIHSDYFVSLLFSKLMGDTPNEWSPSKKSDKLPSLSQLIECDDESFTFESFDLPRNGLTVDSSNTRRSPTSPPNHDETRESPLAHRFFTNPDSTAHVQYYVSSSGLRLLGSKTVGGDVVDVLFTTKAMWQWLMDCTDIMYPREAVTVMSLFLRNGLIRPIYSINTENYRGKFSIGSKCFYTLTESGFETLGWKQMNKLKKNRRSLYGLSAQTSFISLADSATLMKKKACELKEFNDVTILKQTVAYVDLSHILKDPGMRHLFRNHLESEYCAENLDVYFEIKKFLKRMTILKDLMDLKSHRSQDKRRVSRARQFNDIIVITTNSALLKQANECLEIAYQIFSSYITVGAPFQLNIDHCLRESITEVVLNPQPCLYTKGAANSGRIECTAVKNDNDEFHASSCDETEAKSVALQAISGPANVSSFSSDTCQSYQHGGSAEETLTGILKTLRQLYPLFESVGRRIYRLMKVDSLPKFTKSEAFQAAASTLNLDSTLA</sequence>
<dbReference type="CDD" id="cd04450">
    <property type="entry name" value="DEP_RGS7-like"/>
    <property type="match status" value="1"/>
</dbReference>
<dbReference type="Pfam" id="PF25889">
    <property type="entry name" value="WHD_Fungal_DR"/>
    <property type="match status" value="1"/>
</dbReference>
<dbReference type="GO" id="GO:0009968">
    <property type="term" value="P:negative regulation of signal transduction"/>
    <property type="evidence" value="ECO:0007669"/>
    <property type="project" value="UniProtKB-KW"/>
</dbReference>
<name>A0A1G4KCI6_9SACH</name>
<dbReference type="GO" id="GO:0035556">
    <property type="term" value="P:intracellular signal transduction"/>
    <property type="evidence" value="ECO:0007669"/>
    <property type="project" value="InterPro"/>
</dbReference>
<feature type="domain" description="RGS" evidence="3">
    <location>
        <begin position="430"/>
        <end position="667"/>
    </location>
</feature>
<dbReference type="InterPro" id="IPR036388">
    <property type="entry name" value="WH-like_DNA-bd_sf"/>
</dbReference>
<dbReference type="Proteomes" id="UP000191024">
    <property type="component" value="Chromosome G"/>
</dbReference>
<dbReference type="InterPro" id="IPR000591">
    <property type="entry name" value="DEP_dom"/>
</dbReference>
<dbReference type="GO" id="GO:0030695">
    <property type="term" value="F:GTPase regulator activity"/>
    <property type="evidence" value="ECO:0007669"/>
    <property type="project" value="UniProtKB-ARBA"/>
</dbReference>
<gene>
    <name evidence="5" type="ORF">LAMI_0G16072G</name>
</gene>
<dbReference type="Pfam" id="PF00610">
    <property type="entry name" value="DEP"/>
    <property type="match status" value="1"/>
</dbReference>
<evidence type="ECO:0000313" key="5">
    <source>
        <dbReference type="EMBL" id="SCV02119.1"/>
    </source>
</evidence>
<dbReference type="Pfam" id="PF00615">
    <property type="entry name" value="RGS"/>
    <property type="match status" value="1"/>
</dbReference>
<evidence type="ECO:0000313" key="6">
    <source>
        <dbReference type="Proteomes" id="UP000191024"/>
    </source>
</evidence>
<dbReference type="InterPro" id="IPR036305">
    <property type="entry name" value="RGS_sf"/>
</dbReference>
<dbReference type="SUPFAM" id="SSF48097">
    <property type="entry name" value="Regulator of G-protein signaling, RGS"/>
    <property type="match status" value="1"/>
</dbReference>
<dbReference type="InterPro" id="IPR044926">
    <property type="entry name" value="RGS_subdomain_2"/>
</dbReference>
<dbReference type="InterPro" id="IPR036390">
    <property type="entry name" value="WH_DNA-bd_sf"/>
</dbReference>
<dbReference type="SMART" id="SM00315">
    <property type="entry name" value="RGS"/>
    <property type="match status" value="1"/>
</dbReference>
<dbReference type="Gene3D" id="1.10.167.10">
    <property type="entry name" value="Regulator of G-protein Signalling 4, domain 2"/>
    <property type="match status" value="1"/>
</dbReference>
<evidence type="ECO:0000259" key="4">
    <source>
        <dbReference type="PROSITE" id="PS50186"/>
    </source>
</evidence>
<organism evidence="5 6">
    <name type="scientific">Lachancea mirantina</name>
    <dbReference type="NCBI Taxonomy" id="1230905"/>
    <lineage>
        <taxon>Eukaryota</taxon>
        <taxon>Fungi</taxon>
        <taxon>Dikarya</taxon>
        <taxon>Ascomycota</taxon>
        <taxon>Saccharomycotina</taxon>
        <taxon>Saccharomycetes</taxon>
        <taxon>Saccharomycetales</taxon>
        <taxon>Saccharomycetaceae</taxon>
        <taxon>Lachancea</taxon>
    </lineage>
</organism>
<dbReference type="SUPFAM" id="SSF46785">
    <property type="entry name" value="Winged helix' DNA-binding domain"/>
    <property type="match status" value="1"/>
</dbReference>
<feature type="region of interest" description="Disordered" evidence="2">
    <location>
        <begin position="239"/>
        <end position="263"/>
    </location>
</feature>
<keyword evidence="6" id="KW-1185">Reference proteome</keyword>
<feature type="domain" description="DEP" evidence="4">
    <location>
        <begin position="284"/>
        <end position="366"/>
    </location>
</feature>
<evidence type="ECO:0000256" key="2">
    <source>
        <dbReference type="SAM" id="MobiDB-lite"/>
    </source>
</evidence>
<dbReference type="Gene3D" id="1.10.10.10">
    <property type="entry name" value="Winged helix-like DNA-binding domain superfamily/Winged helix DNA-binding domain"/>
    <property type="match status" value="1"/>
</dbReference>
<dbReference type="PANTHER" id="PTHR10845:SF192">
    <property type="entry name" value="DOUBLE HIT, ISOFORM B"/>
    <property type="match status" value="1"/>
</dbReference>
<dbReference type="InterPro" id="IPR058855">
    <property type="entry name" value="RGS1/SST2-like_Fungal-DR"/>
</dbReference>